<keyword evidence="3" id="KW-1185">Reference proteome</keyword>
<comment type="caution">
    <text evidence="2">The sequence shown here is derived from an EMBL/GenBank/DDBJ whole genome shotgun (WGS) entry which is preliminary data.</text>
</comment>
<feature type="region of interest" description="Disordered" evidence="1">
    <location>
        <begin position="254"/>
        <end position="301"/>
    </location>
</feature>
<evidence type="ECO:0000313" key="2">
    <source>
        <dbReference type="EMBL" id="GMA94762.1"/>
    </source>
</evidence>
<proteinExistence type="predicted"/>
<organism evidence="2 3">
    <name type="scientific">Pseudolysinimonas kribbensis</name>
    <dbReference type="NCBI Taxonomy" id="433641"/>
    <lineage>
        <taxon>Bacteria</taxon>
        <taxon>Bacillati</taxon>
        <taxon>Actinomycetota</taxon>
        <taxon>Actinomycetes</taxon>
        <taxon>Micrococcales</taxon>
        <taxon>Microbacteriaceae</taxon>
        <taxon>Pseudolysinimonas</taxon>
    </lineage>
</organism>
<feature type="compositionally biased region" description="Low complexity" evidence="1">
    <location>
        <begin position="280"/>
        <end position="291"/>
    </location>
</feature>
<feature type="compositionally biased region" description="Low complexity" evidence="1">
    <location>
        <begin position="260"/>
        <end position="271"/>
    </location>
</feature>
<evidence type="ECO:0000256" key="1">
    <source>
        <dbReference type="SAM" id="MobiDB-lite"/>
    </source>
</evidence>
<dbReference type="RefSeq" id="WP_284253655.1">
    <property type="nucleotide sequence ID" value="NZ_BSVB01000001.1"/>
</dbReference>
<dbReference type="InterPro" id="IPR032344">
    <property type="entry name" value="DUF4862"/>
</dbReference>
<dbReference type="Proteomes" id="UP001157034">
    <property type="component" value="Unassembled WGS sequence"/>
</dbReference>
<sequence>MTRGYVVGAYAASPTASAWDPDVEAAYLGTLAEDPRIAGFEMPWTGALHPRDEEWLFAHLPARLDVVLTDIPRVFLTITQGDEHYGLASDDEAGRVRALRDVAALRDDVHRFDDRMGRRVVRGVELHPGPRGSHASAGSLARSLRELAGWDWGGAEVLVEHSDALVPGHDPEKGFLSLGDELAAIRDAQADVGVVLNWGRSAIEFHDATRAIEHVGEARRAGLLRGYVVSGASDRVGSFDRPWADVHNAFRRSDLHPHGDPTSSSPRSCSPPCSPRSDRSPGSASSSAGSPERARSPIGSR</sequence>
<gene>
    <name evidence="2" type="ORF">GCM10025881_15860</name>
</gene>
<reference evidence="3" key="1">
    <citation type="journal article" date="2019" name="Int. J. Syst. Evol. Microbiol.">
        <title>The Global Catalogue of Microorganisms (GCM) 10K type strain sequencing project: providing services to taxonomists for standard genome sequencing and annotation.</title>
        <authorList>
            <consortium name="The Broad Institute Genomics Platform"/>
            <consortium name="The Broad Institute Genome Sequencing Center for Infectious Disease"/>
            <person name="Wu L."/>
            <person name="Ma J."/>
        </authorList>
    </citation>
    <scope>NUCLEOTIDE SEQUENCE [LARGE SCALE GENOMIC DNA]</scope>
    <source>
        <strain evidence="3">NBRC 108894</strain>
    </source>
</reference>
<name>A0ABQ6K468_9MICO</name>
<dbReference type="EMBL" id="BSVB01000001">
    <property type="protein sequence ID" value="GMA94762.1"/>
    <property type="molecule type" value="Genomic_DNA"/>
</dbReference>
<protein>
    <submittedName>
        <fullName evidence="2">DUF4862 domain-containing protein</fullName>
    </submittedName>
</protein>
<accession>A0ABQ6K468</accession>
<evidence type="ECO:0000313" key="3">
    <source>
        <dbReference type="Proteomes" id="UP001157034"/>
    </source>
</evidence>
<dbReference type="Pfam" id="PF16154">
    <property type="entry name" value="DUF4862"/>
    <property type="match status" value="1"/>
</dbReference>